<dbReference type="PANTHER" id="PTHR35923:SF2">
    <property type="entry name" value="ENDOGLUCANASE"/>
    <property type="match status" value="1"/>
</dbReference>
<evidence type="ECO:0000259" key="8">
    <source>
        <dbReference type="Pfam" id="PF00150"/>
    </source>
</evidence>
<feature type="non-terminal residue" evidence="9">
    <location>
        <position position="192"/>
    </location>
</feature>
<dbReference type="GO" id="GO:0030245">
    <property type="term" value="P:cellulose catabolic process"/>
    <property type="evidence" value="ECO:0007669"/>
    <property type="project" value="UniProtKB-KW"/>
</dbReference>
<evidence type="ECO:0000256" key="2">
    <source>
        <dbReference type="ARBA" id="ARBA00022801"/>
    </source>
</evidence>
<evidence type="ECO:0000256" key="3">
    <source>
        <dbReference type="ARBA" id="ARBA00023001"/>
    </source>
</evidence>
<gene>
    <name evidence="9" type="ORF">PENTCL1PPCAC_18718</name>
</gene>
<sequence length="192" mass="22023">MDFIKVSLFASNQIELVNPPFRENPFIMNVHCHKNPGLCGLTAIRMLDVFIDRAAERGLLVMLDNHRNAAGGYISPPLWYDSNYTETEVIDLWKHLVKHYRNQWNVFAIDLKNEPSYEEELATWGNSNKSSDWNKAAERMIRRLGTFKGLYFVDGINHGTDLGKSREFPLDSGNSTLNNRVVYSAHCYGPKI</sequence>
<comment type="caution">
    <text evidence="9">The sequence shown here is derived from an EMBL/GenBank/DDBJ whole genome shotgun (WGS) entry which is preliminary data.</text>
</comment>
<dbReference type="AlphaFoldDB" id="A0AAV5TR86"/>
<proteinExistence type="inferred from homology"/>
<dbReference type="InterPro" id="IPR001547">
    <property type="entry name" value="Glyco_hydro_5"/>
</dbReference>
<reference evidence="9" key="1">
    <citation type="submission" date="2023-10" db="EMBL/GenBank/DDBJ databases">
        <title>Genome assembly of Pristionchus species.</title>
        <authorList>
            <person name="Yoshida K."/>
            <person name="Sommer R.J."/>
        </authorList>
    </citation>
    <scope>NUCLEOTIDE SEQUENCE</scope>
    <source>
        <strain evidence="9">RS0144</strain>
    </source>
</reference>
<dbReference type="SUPFAM" id="SSF51445">
    <property type="entry name" value="(Trans)glycosidases"/>
    <property type="match status" value="1"/>
</dbReference>
<dbReference type="Gene3D" id="3.20.20.80">
    <property type="entry name" value="Glycosidases"/>
    <property type="match status" value="1"/>
</dbReference>
<evidence type="ECO:0000256" key="5">
    <source>
        <dbReference type="ARBA" id="ARBA00023295"/>
    </source>
</evidence>
<evidence type="ECO:0000256" key="6">
    <source>
        <dbReference type="ARBA" id="ARBA00023326"/>
    </source>
</evidence>
<keyword evidence="6" id="KW-0624">Polysaccharide degradation</keyword>
<evidence type="ECO:0000256" key="7">
    <source>
        <dbReference type="RuleBase" id="RU361153"/>
    </source>
</evidence>
<comment type="similarity">
    <text evidence="1 7">Belongs to the glycosyl hydrolase 5 (cellulase A) family.</text>
</comment>
<keyword evidence="3" id="KW-0136">Cellulose degradation</keyword>
<dbReference type="Pfam" id="PF00150">
    <property type="entry name" value="Cellulase"/>
    <property type="match status" value="1"/>
</dbReference>
<keyword evidence="4" id="KW-0119">Carbohydrate metabolism</keyword>
<dbReference type="Proteomes" id="UP001432027">
    <property type="component" value="Unassembled WGS sequence"/>
</dbReference>
<accession>A0AAV5TR86</accession>
<name>A0AAV5TR86_9BILA</name>
<dbReference type="InterPro" id="IPR017853">
    <property type="entry name" value="GH"/>
</dbReference>
<keyword evidence="5 7" id="KW-0326">Glycosidase</keyword>
<dbReference type="PANTHER" id="PTHR35923">
    <property type="entry name" value="MAJOR EXTRACELLULAR ENDOGLUCANASE"/>
    <property type="match status" value="1"/>
</dbReference>
<keyword evidence="2 7" id="KW-0378">Hydrolase</keyword>
<evidence type="ECO:0000256" key="4">
    <source>
        <dbReference type="ARBA" id="ARBA00023277"/>
    </source>
</evidence>
<feature type="domain" description="Glycoside hydrolase family 5" evidence="8">
    <location>
        <begin position="25"/>
        <end position="190"/>
    </location>
</feature>
<dbReference type="EMBL" id="BTSX01000004">
    <property type="protein sequence ID" value="GMS96543.1"/>
    <property type="molecule type" value="Genomic_DNA"/>
</dbReference>
<protein>
    <recommendedName>
        <fullName evidence="8">Glycoside hydrolase family 5 domain-containing protein</fullName>
    </recommendedName>
</protein>
<organism evidence="9 10">
    <name type="scientific">Pristionchus entomophagus</name>
    <dbReference type="NCBI Taxonomy" id="358040"/>
    <lineage>
        <taxon>Eukaryota</taxon>
        <taxon>Metazoa</taxon>
        <taxon>Ecdysozoa</taxon>
        <taxon>Nematoda</taxon>
        <taxon>Chromadorea</taxon>
        <taxon>Rhabditida</taxon>
        <taxon>Rhabditina</taxon>
        <taxon>Diplogasteromorpha</taxon>
        <taxon>Diplogasteroidea</taxon>
        <taxon>Neodiplogasteridae</taxon>
        <taxon>Pristionchus</taxon>
    </lineage>
</organism>
<keyword evidence="10" id="KW-1185">Reference proteome</keyword>
<evidence type="ECO:0000313" key="9">
    <source>
        <dbReference type="EMBL" id="GMS96543.1"/>
    </source>
</evidence>
<evidence type="ECO:0000256" key="1">
    <source>
        <dbReference type="ARBA" id="ARBA00005641"/>
    </source>
</evidence>
<evidence type="ECO:0000313" key="10">
    <source>
        <dbReference type="Proteomes" id="UP001432027"/>
    </source>
</evidence>
<dbReference type="GO" id="GO:0004553">
    <property type="term" value="F:hydrolase activity, hydrolyzing O-glycosyl compounds"/>
    <property type="evidence" value="ECO:0007669"/>
    <property type="project" value="InterPro"/>
</dbReference>